<comment type="caution">
    <text evidence="4">The sequence shown here is derived from an EMBL/GenBank/DDBJ whole genome shotgun (WGS) entry which is preliminary data.</text>
</comment>
<dbReference type="PROSITE" id="PS51192">
    <property type="entry name" value="HELICASE_ATP_BIND_1"/>
    <property type="match status" value="1"/>
</dbReference>
<reference evidence="4 5" key="1">
    <citation type="submission" date="2018-10" db="EMBL/GenBank/DDBJ databases">
        <title>Sequencing the genomes of 1000 actinobacteria strains.</title>
        <authorList>
            <person name="Klenk H.-P."/>
        </authorList>
    </citation>
    <scope>NUCLEOTIDE SEQUENCE [LARGE SCALE GENOMIC DNA]</scope>
    <source>
        <strain evidence="4 5">DSM 44267</strain>
    </source>
</reference>
<feature type="domain" description="Helicase C-terminal" evidence="3">
    <location>
        <begin position="600"/>
        <end position="761"/>
    </location>
</feature>
<dbReference type="InterPro" id="IPR014001">
    <property type="entry name" value="Helicase_ATP-bd"/>
</dbReference>
<dbReference type="GO" id="GO:0009035">
    <property type="term" value="F:type I site-specific deoxyribonuclease activity"/>
    <property type="evidence" value="ECO:0007669"/>
    <property type="project" value="UniProtKB-EC"/>
</dbReference>
<dbReference type="GO" id="GO:0009307">
    <property type="term" value="P:DNA restriction-modification system"/>
    <property type="evidence" value="ECO:0007669"/>
    <property type="project" value="UniProtKB-KW"/>
</dbReference>
<dbReference type="AlphaFoldDB" id="A0A495XVR6"/>
<evidence type="ECO:0000313" key="5">
    <source>
        <dbReference type="Proteomes" id="UP000278440"/>
    </source>
</evidence>
<dbReference type="PANTHER" id="PTHR47396">
    <property type="entry name" value="TYPE I RESTRICTION ENZYME ECOKI R PROTEIN"/>
    <property type="match status" value="1"/>
</dbReference>
<accession>A0A495XVR6</accession>
<dbReference type="GO" id="GO:0005524">
    <property type="term" value="F:ATP binding"/>
    <property type="evidence" value="ECO:0007669"/>
    <property type="project" value="UniProtKB-KW"/>
</dbReference>
<dbReference type="CDD" id="cd18032">
    <property type="entry name" value="DEXHc_RE_I_III_res"/>
    <property type="match status" value="1"/>
</dbReference>
<name>A0A495XVR6_9MICO</name>
<protein>
    <submittedName>
        <fullName evidence="4">Type I restriction enzyme R subunit</fullName>
    </submittedName>
</protein>
<gene>
    <name evidence="4" type="ORF">DFJ68_2119</name>
</gene>
<dbReference type="InterPro" id="IPR013670">
    <property type="entry name" value="EcoEI_R_C_dom"/>
</dbReference>
<dbReference type="Pfam" id="PF08463">
    <property type="entry name" value="EcoEI_R_C"/>
    <property type="match status" value="1"/>
</dbReference>
<dbReference type="Proteomes" id="UP000278440">
    <property type="component" value="Unassembled WGS sequence"/>
</dbReference>
<dbReference type="InterPro" id="IPR025285">
    <property type="entry name" value="DUF4145"/>
</dbReference>
<sequence>MSTNFDFIGTEWPEIHADCVRAEGYGRTDPRSSVFYARRVVEQIVRHIYVVEKLPEPYKADLAARISDAGFKKIVGPQFGSKADLIRRVGNTGVHETKVISEMTALNLLRELHHVVVWSAFRYSTAPDRVPTSAAYDPSLIPAPQAAGAEAPLSTAELNALLTKFAEKDAAIEAERGSNASLQAQIVELRAQIAAAQAAKVHTVDDHNYDEAATRQRLIDLYLGEAGWALDQKRDREYPLTGMPTPGGTGFADYVLWGGDGLPLAVVEAKRSSKDATVGQHQARAYADALEQMTGQRPVIFYSNGYEHWLWDDAAGYPPRQVSGFFTKGDLELMVQRRQSRLPLAGAPIDKEIVGRHYQLRAIRAVDAALEKNEREALLVMATGSGKSRTVIALVDQLMKANWVKKVLFLADRTALVKQAANAFKTHLDHVATVNLLDDKVSEARVYVSTYPTLMGLIDEAHEGVRKFGPGYFDLIVIDEAHRSVYQKYRHIFDYFDAMLVGLTATPKDEIDHNTYSLFGLEDGVPTDAYSLDEAVAEGYLVPPVGVSVPLKFMDRGIRYDDLPEDEKDQWDSLEWSEEGEIPDYVDPEKLNRFLFNADTVDKVLETLMKKGHKIAGGDRIGKTIIFAKNQRHAQFIQQRFDKAYPWLEGTHAQVITSSVEGNDRLIEKFATPDAEPHIAISVDMLDTGIDVPEVLNLVFFKLVRAKSKFWQMIGRGTRLCPDLYGPGEDKTNFYVFDFCQNLEFFSQPEAGSEGSMQKSLSQRLFEARVALLLGLEGHPAAYDGAGDGTESVGGLRADTAAYLREVVEAMNVDNFIVRPQRQWVERYSTPASWKRLTPQAAGDAAMHLAGLPSAVTDGDETAKRFDLIMLRTQLAQLDDDLFTAERLRRTVQDIAGSLLSQTSIPAVAAQTELLENLSTDEWWVDVTLPMLELARRRMRGLVAFLPKAQKKTVYTDFKDELGEQSIVELPGVSVGTDWERFKAKTRAYLKDHEDNVALQRLRRNRQLTSSDLSALEQVLVEAGAAQPDIDKATEESLGLGLFIRSLVGLDREAASEAFSAYLEDGKYTVDQIRFVNLIVEDLTANGHMAAARLFESPYTDDAPQGPLSLFPERDVEGLVTILNTVRSNAAPESSIA</sequence>
<evidence type="ECO:0000256" key="1">
    <source>
        <dbReference type="SAM" id="Coils"/>
    </source>
</evidence>
<dbReference type="SUPFAM" id="SSF52540">
    <property type="entry name" value="P-loop containing nucleoside triphosphate hydrolases"/>
    <property type="match status" value="1"/>
</dbReference>
<dbReference type="RefSeq" id="WP_121033035.1">
    <property type="nucleotide sequence ID" value="NZ_RBXT01000001.1"/>
</dbReference>
<feature type="domain" description="Helicase ATP-binding" evidence="2">
    <location>
        <begin position="368"/>
        <end position="525"/>
    </location>
</feature>
<dbReference type="OrthoDB" id="9776021at2"/>
<dbReference type="InterPro" id="IPR006935">
    <property type="entry name" value="Helicase/UvrB_N"/>
</dbReference>
<dbReference type="GO" id="GO:0005829">
    <property type="term" value="C:cytosol"/>
    <property type="evidence" value="ECO:0007669"/>
    <property type="project" value="TreeGrafter"/>
</dbReference>
<dbReference type="InterPro" id="IPR001650">
    <property type="entry name" value="Helicase_C-like"/>
</dbReference>
<keyword evidence="1" id="KW-0175">Coiled coil</keyword>
<dbReference type="Pfam" id="PF04313">
    <property type="entry name" value="HSDR_N"/>
    <property type="match status" value="1"/>
</dbReference>
<organism evidence="4 5">
    <name type="scientific">Terracoccus luteus</name>
    <dbReference type="NCBI Taxonomy" id="53356"/>
    <lineage>
        <taxon>Bacteria</taxon>
        <taxon>Bacillati</taxon>
        <taxon>Actinomycetota</taxon>
        <taxon>Actinomycetes</taxon>
        <taxon>Micrococcales</taxon>
        <taxon>Intrasporangiaceae</taxon>
        <taxon>Terracoccus</taxon>
    </lineage>
</organism>
<dbReference type="SMART" id="SM00487">
    <property type="entry name" value="DEXDc"/>
    <property type="match status" value="1"/>
</dbReference>
<keyword evidence="5" id="KW-1185">Reference proteome</keyword>
<dbReference type="GO" id="GO:0003677">
    <property type="term" value="F:DNA binding"/>
    <property type="evidence" value="ECO:0007669"/>
    <property type="project" value="UniProtKB-KW"/>
</dbReference>
<dbReference type="EMBL" id="RBXT01000001">
    <property type="protein sequence ID" value="RKT78670.1"/>
    <property type="molecule type" value="Genomic_DNA"/>
</dbReference>
<dbReference type="Gene3D" id="3.40.50.300">
    <property type="entry name" value="P-loop containing nucleotide triphosphate hydrolases"/>
    <property type="match status" value="2"/>
</dbReference>
<feature type="coiled-coil region" evidence="1">
    <location>
        <begin position="172"/>
        <end position="199"/>
    </location>
</feature>
<evidence type="ECO:0000313" key="4">
    <source>
        <dbReference type="EMBL" id="RKT78670.1"/>
    </source>
</evidence>
<proteinExistence type="predicted"/>
<dbReference type="InterPro" id="IPR007409">
    <property type="entry name" value="Restrct_endonuc_type1_HsdR_N"/>
</dbReference>
<evidence type="ECO:0000259" key="3">
    <source>
        <dbReference type="PROSITE" id="PS51194"/>
    </source>
</evidence>
<dbReference type="Pfam" id="PF13643">
    <property type="entry name" value="DUF4145"/>
    <property type="match status" value="1"/>
</dbReference>
<dbReference type="Pfam" id="PF00271">
    <property type="entry name" value="Helicase_C"/>
    <property type="match status" value="1"/>
</dbReference>
<dbReference type="InterPro" id="IPR027417">
    <property type="entry name" value="P-loop_NTPase"/>
</dbReference>
<dbReference type="CDD" id="cd18799">
    <property type="entry name" value="SF2_C_EcoAI-like"/>
    <property type="match status" value="1"/>
</dbReference>
<dbReference type="PROSITE" id="PS51194">
    <property type="entry name" value="HELICASE_CTER"/>
    <property type="match status" value="1"/>
</dbReference>
<evidence type="ECO:0000259" key="2">
    <source>
        <dbReference type="PROSITE" id="PS51192"/>
    </source>
</evidence>
<dbReference type="InterPro" id="IPR050742">
    <property type="entry name" value="Helicase_Restrict-Modif_Enz"/>
</dbReference>
<dbReference type="Pfam" id="PF04851">
    <property type="entry name" value="ResIII"/>
    <property type="match status" value="1"/>
</dbReference>
<dbReference type="PANTHER" id="PTHR47396:SF1">
    <property type="entry name" value="ATP-DEPENDENT HELICASE IRC3-RELATED"/>
    <property type="match status" value="1"/>
</dbReference>
<dbReference type="Gene3D" id="3.90.1570.30">
    <property type="match status" value="1"/>
</dbReference>